<feature type="signal peptide" evidence="2">
    <location>
        <begin position="1"/>
        <end position="27"/>
    </location>
</feature>
<dbReference type="PROSITE" id="PS51257">
    <property type="entry name" value="PROKAR_LIPOPROTEIN"/>
    <property type="match status" value="1"/>
</dbReference>
<dbReference type="AlphaFoldDB" id="A0A2I0IJP1"/>
<feature type="chain" id="PRO_5014144421" description="Thionin-like protein 2" evidence="2">
    <location>
        <begin position="28"/>
        <end position="107"/>
    </location>
</feature>
<dbReference type="Proteomes" id="UP000233551">
    <property type="component" value="Unassembled WGS sequence"/>
</dbReference>
<gene>
    <name evidence="3" type="ORF">CRG98_035398</name>
</gene>
<evidence type="ECO:0000313" key="3">
    <source>
        <dbReference type="EMBL" id="PKI44215.1"/>
    </source>
</evidence>
<name>A0A2I0IJP1_PUNGR</name>
<feature type="compositionally biased region" description="Polar residues" evidence="1">
    <location>
        <begin position="98"/>
        <end position="107"/>
    </location>
</feature>
<keyword evidence="2" id="KW-0732">Signal</keyword>
<comment type="caution">
    <text evidence="3">The sequence shown here is derived from an EMBL/GenBank/DDBJ whole genome shotgun (WGS) entry which is preliminary data.</text>
</comment>
<sequence length="107" mass="11394">MEGIRSRVMIAVVVAVLLASCSTYTDAQPKSTWLCKVFCEVRCGGIPTAGECILECMNRCVNDKASPLNSCNVGCVMTSCLDNSDPKSKRSCGDSCSKGCQASYAQH</sequence>
<evidence type="ECO:0000313" key="4">
    <source>
        <dbReference type="Proteomes" id="UP000233551"/>
    </source>
</evidence>
<evidence type="ECO:0000256" key="1">
    <source>
        <dbReference type="SAM" id="MobiDB-lite"/>
    </source>
</evidence>
<evidence type="ECO:0008006" key="5">
    <source>
        <dbReference type="Google" id="ProtNLM"/>
    </source>
</evidence>
<evidence type="ECO:0000256" key="2">
    <source>
        <dbReference type="SAM" id="SignalP"/>
    </source>
</evidence>
<organism evidence="3 4">
    <name type="scientific">Punica granatum</name>
    <name type="common">Pomegranate</name>
    <dbReference type="NCBI Taxonomy" id="22663"/>
    <lineage>
        <taxon>Eukaryota</taxon>
        <taxon>Viridiplantae</taxon>
        <taxon>Streptophyta</taxon>
        <taxon>Embryophyta</taxon>
        <taxon>Tracheophyta</taxon>
        <taxon>Spermatophyta</taxon>
        <taxon>Magnoliopsida</taxon>
        <taxon>eudicotyledons</taxon>
        <taxon>Gunneridae</taxon>
        <taxon>Pentapetalae</taxon>
        <taxon>rosids</taxon>
        <taxon>malvids</taxon>
        <taxon>Myrtales</taxon>
        <taxon>Lythraceae</taxon>
        <taxon>Punica</taxon>
    </lineage>
</organism>
<dbReference type="EMBL" id="PGOL01002928">
    <property type="protein sequence ID" value="PKI44215.1"/>
    <property type="molecule type" value="Genomic_DNA"/>
</dbReference>
<reference evidence="3 4" key="1">
    <citation type="submission" date="2017-11" db="EMBL/GenBank/DDBJ databases">
        <title>De-novo sequencing of pomegranate (Punica granatum L.) genome.</title>
        <authorList>
            <person name="Akparov Z."/>
            <person name="Amiraslanov A."/>
            <person name="Hajiyeva S."/>
            <person name="Abbasov M."/>
            <person name="Kaur K."/>
            <person name="Hamwieh A."/>
            <person name="Solovyev V."/>
            <person name="Salamov A."/>
            <person name="Braich B."/>
            <person name="Kosarev P."/>
            <person name="Mahmoud A."/>
            <person name="Hajiyev E."/>
            <person name="Babayeva S."/>
            <person name="Izzatullayeva V."/>
            <person name="Mammadov A."/>
            <person name="Mammadov A."/>
            <person name="Sharifova S."/>
            <person name="Ojaghi J."/>
            <person name="Eynullazada K."/>
            <person name="Bayramov B."/>
            <person name="Abdulazimova A."/>
            <person name="Shahmuradov I."/>
        </authorList>
    </citation>
    <scope>NUCLEOTIDE SEQUENCE [LARGE SCALE GENOMIC DNA]</scope>
    <source>
        <strain evidence="4">cv. AG2017</strain>
        <tissue evidence="3">Leaf</tissue>
    </source>
</reference>
<feature type="region of interest" description="Disordered" evidence="1">
    <location>
        <begin position="83"/>
        <end position="107"/>
    </location>
</feature>
<proteinExistence type="predicted"/>
<protein>
    <recommendedName>
        <fullName evidence="5">Thionin-like protein 2</fullName>
    </recommendedName>
</protein>
<accession>A0A2I0IJP1</accession>
<keyword evidence="4" id="KW-1185">Reference proteome</keyword>